<evidence type="ECO:0000313" key="3">
    <source>
        <dbReference type="Proteomes" id="UP001049176"/>
    </source>
</evidence>
<gene>
    <name evidence="2" type="ORF">E1B28_013529</name>
</gene>
<comment type="caution">
    <text evidence="2">The sequence shown here is derived from an EMBL/GenBank/DDBJ whole genome shotgun (WGS) entry which is preliminary data.</text>
</comment>
<dbReference type="KEGG" id="more:E1B28_013529"/>
<proteinExistence type="predicted"/>
<feature type="compositionally biased region" description="Polar residues" evidence="1">
    <location>
        <begin position="30"/>
        <end position="39"/>
    </location>
</feature>
<dbReference type="AlphaFoldDB" id="A0A9P7UN43"/>
<dbReference type="RefSeq" id="XP_043004046.1">
    <property type="nucleotide sequence ID" value="XM_043158692.1"/>
</dbReference>
<dbReference type="EMBL" id="CM032189">
    <property type="protein sequence ID" value="KAG7087575.1"/>
    <property type="molecule type" value="Genomic_DNA"/>
</dbReference>
<evidence type="ECO:0000256" key="1">
    <source>
        <dbReference type="SAM" id="MobiDB-lite"/>
    </source>
</evidence>
<organism evidence="2 3">
    <name type="scientific">Marasmius oreades</name>
    <name type="common">fairy-ring Marasmius</name>
    <dbReference type="NCBI Taxonomy" id="181124"/>
    <lineage>
        <taxon>Eukaryota</taxon>
        <taxon>Fungi</taxon>
        <taxon>Dikarya</taxon>
        <taxon>Basidiomycota</taxon>
        <taxon>Agaricomycotina</taxon>
        <taxon>Agaricomycetes</taxon>
        <taxon>Agaricomycetidae</taxon>
        <taxon>Agaricales</taxon>
        <taxon>Marasmiineae</taxon>
        <taxon>Marasmiaceae</taxon>
        <taxon>Marasmius</taxon>
    </lineage>
</organism>
<dbReference type="GeneID" id="66082604"/>
<name>A0A9P7UN43_9AGAR</name>
<feature type="region of interest" description="Disordered" evidence="1">
    <location>
        <begin position="28"/>
        <end position="50"/>
    </location>
</feature>
<keyword evidence="3" id="KW-1185">Reference proteome</keyword>
<sequence>MVNQEANQMRLMTQSVDHETLRHTEMVASAQRQRLSSKPSLPKAKQPSKEVDFDVDKLLWASVSDIKRHFTIVNKMVQFITSLGTWHSAGVPRPAGDPLLFATNGSDDLNVMIAWTYAQLSPPSRDFVSSVRPLRFRSLSERPEWYGDSVA</sequence>
<dbReference type="Proteomes" id="UP001049176">
    <property type="component" value="Chromosome 9"/>
</dbReference>
<accession>A0A9P7UN43</accession>
<protein>
    <submittedName>
        <fullName evidence="2">Uncharacterized protein</fullName>
    </submittedName>
</protein>
<evidence type="ECO:0000313" key="2">
    <source>
        <dbReference type="EMBL" id="KAG7087575.1"/>
    </source>
</evidence>
<reference evidence="2" key="1">
    <citation type="journal article" date="2021" name="Genome Biol. Evol.">
        <title>The assembled and annotated genome of the fairy-ring fungus Marasmius oreades.</title>
        <authorList>
            <person name="Hiltunen M."/>
            <person name="Ament-Velasquez S.L."/>
            <person name="Johannesson H."/>
        </authorList>
    </citation>
    <scope>NUCLEOTIDE SEQUENCE</scope>
    <source>
        <strain evidence="2">03SP1</strain>
    </source>
</reference>